<gene>
    <name evidence="1" type="ordered locus">DEHA2F10472g</name>
</gene>
<organism evidence="1 2">
    <name type="scientific">Debaryomyces hansenii (strain ATCC 36239 / CBS 767 / BCRC 21394 / JCM 1990 / NBRC 0083 / IGC 2968)</name>
    <name type="common">Yeast</name>
    <name type="synonym">Torulaspora hansenii</name>
    <dbReference type="NCBI Taxonomy" id="284592"/>
    <lineage>
        <taxon>Eukaryota</taxon>
        <taxon>Fungi</taxon>
        <taxon>Dikarya</taxon>
        <taxon>Ascomycota</taxon>
        <taxon>Saccharomycotina</taxon>
        <taxon>Pichiomycetes</taxon>
        <taxon>Debaryomycetaceae</taxon>
        <taxon>Debaryomyces</taxon>
    </lineage>
</organism>
<dbReference type="KEGG" id="dha:DEHA2F10472g"/>
<dbReference type="Proteomes" id="UP000000599">
    <property type="component" value="Chromosome F"/>
</dbReference>
<dbReference type="VEuPathDB" id="FungiDB:DEHA2F10472g"/>
<evidence type="ECO:0000313" key="2">
    <source>
        <dbReference type="Proteomes" id="UP000000599"/>
    </source>
</evidence>
<evidence type="ECO:0000313" key="1">
    <source>
        <dbReference type="EMBL" id="CAG89162.2"/>
    </source>
</evidence>
<protein>
    <submittedName>
        <fullName evidence="1">DEHA2F10472p</fullName>
    </submittedName>
</protein>
<dbReference type="HOGENOM" id="CLU_2196873_0_0_1"/>
<sequence>MHSKHPNKAQSLSVIEIALTSVNEINVGCGFTFKLFKVNKKGVEALFKKPINGHDQLIVKVFDPVKAKRDHKNYRAERTDMFNTCRKAYLCEKSAYEILSSSGLLNNV</sequence>
<reference evidence="1 2" key="1">
    <citation type="journal article" date="2004" name="Nature">
        <title>Genome evolution in yeasts.</title>
        <authorList>
            <consortium name="Genolevures"/>
            <person name="Dujon B."/>
            <person name="Sherman D."/>
            <person name="Fischer G."/>
            <person name="Durrens P."/>
            <person name="Casaregola S."/>
            <person name="Lafontaine I."/>
            <person name="de Montigny J."/>
            <person name="Marck C."/>
            <person name="Neuveglise C."/>
            <person name="Talla E."/>
            <person name="Goffard N."/>
            <person name="Frangeul L."/>
            <person name="Aigle M."/>
            <person name="Anthouard V."/>
            <person name="Babour A."/>
            <person name="Barbe V."/>
            <person name="Barnay S."/>
            <person name="Blanchin S."/>
            <person name="Beckerich J.M."/>
            <person name="Beyne E."/>
            <person name="Bleykasten C."/>
            <person name="Boisrame A."/>
            <person name="Boyer J."/>
            <person name="Cattolico L."/>
            <person name="Confanioleri F."/>
            <person name="de Daruvar A."/>
            <person name="Despons L."/>
            <person name="Fabre E."/>
            <person name="Fairhead C."/>
            <person name="Ferry-Dumazet H."/>
            <person name="Groppi A."/>
            <person name="Hantraye F."/>
            <person name="Hennequin C."/>
            <person name="Jauniaux N."/>
            <person name="Joyet P."/>
            <person name="Kachouri R."/>
            <person name="Kerrest A."/>
            <person name="Koszul R."/>
            <person name="Lemaire M."/>
            <person name="Lesur I."/>
            <person name="Ma L."/>
            <person name="Muller H."/>
            <person name="Nicaud J.M."/>
            <person name="Nikolski M."/>
            <person name="Oztas S."/>
            <person name="Ozier-Kalogeropoulos O."/>
            <person name="Pellenz S."/>
            <person name="Potier S."/>
            <person name="Richard G.F."/>
            <person name="Straub M.L."/>
            <person name="Suleau A."/>
            <person name="Swennene D."/>
            <person name="Tekaia F."/>
            <person name="Wesolowski-Louvel M."/>
            <person name="Westhof E."/>
            <person name="Wirth B."/>
            <person name="Zeniou-Meyer M."/>
            <person name="Zivanovic I."/>
            <person name="Bolotin-Fukuhara M."/>
            <person name="Thierry A."/>
            <person name="Bouchier C."/>
            <person name="Caudron B."/>
            <person name="Scarpelli C."/>
            <person name="Gaillardin C."/>
            <person name="Weissenbach J."/>
            <person name="Wincker P."/>
            <person name="Souciet J.L."/>
        </authorList>
    </citation>
    <scope>NUCLEOTIDE SEQUENCE [LARGE SCALE GENOMIC DNA]</scope>
    <source>
        <strain evidence="2">ATCC 36239 / CBS 767 / BCRC 21394 / JCM 1990 / NBRC 0083 / IGC 2968</strain>
    </source>
</reference>
<name>Q6BLV2_DEBHA</name>
<proteinExistence type="predicted"/>
<keyword evidence="2" id="KW-1185">Reference proteome</keyword>
<accession>Q6BLV2</accession>
<dbReference type="GeneID" id="2904333"/>
<dbReference type="EMBL" id="CR382138">
    <property type="protein sequence ID" value="CAG89162.2"/>
    <property type="molecule type" value="Genomic_DNA"/>
</dbReference>
<dbReference type="AlphaFoldDB" id="Q6BLV2"/>
<dbReference type="RefSeq" id="XP_460819.2">
    <property type="nucleotide sequence ID" value="XM_460819.1"/>
</dbReference>
<dbReference type="InParanoid" id="Q6BLV2"/>